<gene>
    <name evidence="1" type="ORF">COT23_02985</name>
</gene>
<name>A0A2H0YXB4_9BACT</name>
<dbReference type="Proteomes" id="UP000228687">
    <property type="component" value="Unassembled WGS sequence"/>
</dbReference>
<dbReference type="EMBL" id="PEXT01000061">
    <property type="protein sequence ID" value="PIS43125.1"/>
    <property type="molecule type" value="Genomic_DNA"/>
</dbReference>
<evidence type="ECO:0000313" key="2">
    <source>
        <dbReference type="Proteomes" id="UP000228687"/>
    </source>
</evidence>
<dbReference type="AlphaFoldDB" id="A0A2H0YXB4"/>
<comment type="caution">
    <text evidence="1">The sequence shown here is derived from an EMBL/GenBank/DDBJ whole genome shotgun (WGS) entry which is preliminary data.</text>
</comment>
<reference evidence="2" key="1">
    <citation type="submission" date="2017-09" db="EMBL/GenBank/DDBJ databases">
        <title>Depth-based differentiation of microbial function through sediment-hosted aquifers and enrichment of novel symbionts in the deep terrestrial subsurface.</title>
        <authorList>
            <person name="Probst A.J."/>
            <person name="Ladd B."/>
            <person name="Jarett J.K."/>
            <person name="Geller-Mcgrath D.E."/>
            <person name="Sieber C.M.K."/>
            <person name="Emerson J.B."/>
            <person name="Anantharaman K."/>
            <person name="Thomas B.C."/>
            <person name="Malmstrom R."/>
            <person name="Stieglmeier M."/>
            <person name="Klingl A."/>
            <person name="Woyke T."/>
            <person name="Ryan C.M."/>
            <person name="Banfield J.F."/>
        </authorList>
    </citation>
    <scope>NUCLEOTIDE SEQUENCE [LARGE SCALE GENOMIC DNA]</scope>
</reference>
<proteinExistence type="predicted"/>
<organism evidence="1 2">
    <name type="scientific">Candidatus Kaiserbacteria bacterium CG08_land_8_20_14_0_20_50_21</name>
    <dbReference type="NCBI Taxonomy" id="1974604"/>
    <lineage>
        <taxon>Bacteria</taxon>
        <taxon>Candidatus Kaiseribacteriota</taxon>
    </lineage>
</organism>
<accession>A0A2H0YXB4</accession>
<protein>
    <submittedName>
        <fullName evidence="1">Uncharacterized protein</fullName>
    </submittedName>
</protein>
<evidence type="ECO:0000313" key="1">
    <source>
        <dbReference type="EMBL" id="PIS43125.1"/>
    </source>
</evidence>
<sequence>MKKGLQECGIEVDFLLDVDKPWGFGGILEPHRQRASSDERHRFIEYSIAIPRLEKDIGECEDCGGKREVDGIECFHCMGTGRKTVIEWNVINRIAATLHVLGFVLNKPDKKLLIGIDTKRKQLLSLQTFFASGNAPIGATLSRAFGDYVRSLSGQELPEVNAAIKNAYLHMFPRRRRFSRFESCVYEKGQLIVGIPGDSCGLYVDGTSKSLHEASGPMELDCHNVDGPDQQLTLLCGLAKLAGMARIACTST</sequence>